<dbReference type="InterPro" id="IPR021683">
    <property type="entry name" value="DUF3267"/>
</dbReference>
<keyword evidence="1" id="KW-0812">Transmembrane</keyword>
<evidence type="ECO:0000313" key="2">
    <source>
        <dbReference type="EMBL" id="MFC4543057.1"/>
    </source>
</evidence>
<gene>
    <name evidence="2" type="ORF">ACFO5R_14100</name>
</gene>
<keyword evidence="1" id="KW-0472">Membrane</keyword>
<name>A0ABD5PR72_9EURY</name>
<keyword evidence="1" id="KW-1133">Transmembrane helix</keyword>
<keyword evidence="2" id="KW-0378">Hydrolase</keyword>
<organism evidence="2 3">
    <name type="scientific">Halosolutus amylolyticus</name>
    <dbReference type="NCBI Taxonomy" id="2932267"/>
    <lineage>
        <taxon>Archaea</taxon>
        <taxon>Methanobacteriati</taxon>
        <taxon>Methanobacteriota</taxon>
        <taxon>Stenosarchaea group</taxon>
        <taxon>Halobacteria</taxon>
        <taxon>Halobacteriales</taxon>
        <taxon>Natrialbaceae</taxon>
        <taxon>Halosolutus</taxon>
    </lineage>
</organism>
<sequence length="209" mass="23126">MGGPPEAPKGNTEPEALPQNHLSRVVWMLSLIVASLLVYTPGIRQSMLASPVSTMSGFTTFATSNRFLYIGAIIAVVPVAFINLVIHEEVHKVASRMAGYRSEVKLKPICHGREPYNYIPDEWINKGEYQLILLAPLFVINLFAASLVIMDISPTAATLGKAFLVVNTATSGDDIQMFLRGITYDMSTIYQHRIEKHSLVVYRSVTTDK</sequence>
<dbReference type="RefSeq" id="WP_250140258.1">
    <property type="nucleotide sequence ID" value="NZ_JALIQP010000002.1"/>
</dbReference>
<dbReference type="Proteomes" id="UP001595898">
    <property type="component" value="Unassembled WGS sequence"/>
</dbReference>
<proteinExistence type="predicted"/>
<feature type="transmembrane region" description="Helical" evidence="1">
    <location>
        <begin position="25"/>
        <end position="47"/>
    </location>
</feature>
<evidence type="ECO:0000313" key="3">
    <source>
        <dbReference type="Proteomes" id="UP001595898"/>
    </source>
</evidence>
<dbReference type="EMBL" id="JBHSFA010000007">
    <property type="protein sequence ID" value="MFC4543057.1"/>
    <property type="molecule type" value="Genomic_DNA"/>
</dbReference>
<keyword evidence="2" id="KW-0482">Metalloprotease</keyword>
<reference evidence="2 3" key="1">
    <citation type="journal article" date="2019" name="Int. J. Syst. Evol. Microbiol.">
        <title>The Global Catalogue of Microorganisms (GCM) 10K type strain sequencing project: providing services to taxonomists for standard genome sequencing and annotation.</title>
        <authorList>
            <consortium name="The Broad Institute Genomics Platform"/>
            <consortium name="The Broad Institute Genome Sequencing Center for Infectious Disease"/>
            <person name="Wu L."/>
            <person name="Ma J."/>
        </authorList>
    </citation>
    <scope>NUCLEOTIDE SEQUENCE [LARGE SCALE GENOMIC DNA]</scope>
    <source>
        <strain evidence="2 3">WLHS5</strain>
    </source>
</reference>
<dbReference type="Pfam" id="PF11667">
    <property type="entry name" value="DUF3267"/>
    <property type="match status" value="1"/>
</dbReference>
<protein>
    <submittedName>
        <fullName evidence="2">Metalloprotease family protein</fullName>
    </submittedName>
</protein>
<keyword evidence="2" id="KW-0645">Protease</keyword>
<accession>A0ABD5PR72</accession>
<keyword evidence="3" id="KW-1185">Reference proteome</keyword>
<feature type="transmembrane region" description="Helical" evidence="1">
    <location>
        <begin position="67"/>
        <end position="86"/>
    </location>
</feature>
<dbReference type="AlphaFoldDB" id="A0ABD5PR72"/>
<feature type="transmembrane region" description="Helical" evidence="1">
    <location>
        <begin position="131"/>
        <end position="150"/>
    </location>
</feature>
<dbReference type="GO" id="GO:0008237">
    <property type="term" value="F:metallopeptidase activity"/>
    <property type="evidence" value="ECO:0007669"/>
    <property type="project" value="UniProtKB-KW"/>
</dbReference>
<evidence type="ECO:0000256" key="1">
    <source>
        <dbReference type="SAM" id="Phobius"/>
    </source>
</evidence>
<comment type="caution">
    <text evidence="2">The sequence shown here is derived from an EMBL/GenBank/DDBJ whole genome shotgun (WGS) entry which is preliminary data.</text>
</comment>